<gene>
    <name evidence="1" type="ORF">S01H1_46475</name>
</gene>
<sequence>KPLILQALGSGEFDYIESASEVFETEFFRFIKAKAILNKLAETYPSPRKKEEVPLWFYVASNLSMRLHGVHSFNAFPLVVRSGGLLNVLGPKEAQKVTHPDTGDVTIACEGFNQKNHYDREAPCDQDFLRKLAKDTEPDALMRWFSTDVAEVFKSQRAFDKEGIFIGDASYLFVPDNPNYEGSVKLLFDDNDHPVSEEAHKKMTDEQKTRCQWRRCYKMVSLLHTNRTMDFFFFVALKVLPGNAHESPVLYEQVRQFVETVGK</sequence>
<comment type="caution">
    <text evidence="1">The sequence shown here is derived from an EMBL/GenBank/DDBJ whole genome shotgun (WGS) entry which is preliminary data.</text>
</comment>
<name>X0VA71_9ZZZZ</name>
<accession>X0VA71</accession>
<protein>
    <submittedName>
        <fullName evidence="1">Uncharacterized protein</fullName>
    </submittedName>
</protein>
<dbReference type="EMBL" id="BARS01029761">
    <property type="protein sequence ID" value="GAG08247.1"/>
    <property type="molecule type" value="Genomic_DNA"/>
</dbReference>
<proteinExistence type="predicted"/>
<feature type="non-terminal residue" evidence="1">
    <location>
        <position position="263"/>
    </location>
</feature>
<organism evidence="1">
    <name type="scientific">marine sediment metagenome</name>
    <dbReference type="NCBI Taxonomy" id="412755"/>
    <lineage>
        <taxon>unclassified sequences</taxon>
        <taxon>metagenomes</taxon>
        <taxon>ecological metagenomes</taxon>
    </lineage>
</organism>
<evidence type="ECO:0000313" key="1">
    <source>
        <dbReference type="EMBL" id="GAG08247.1"/>
    </source>
</evidence>
<reference evidence="1" key="1">
    <citation type="journal article" date="2014" name="Front. Microbiol.">
        <title>High frequency of phylogenetically diverse reductive dehalogenase-homologous genes in deep subseafloor sedimentary metagenomes.</title>
        <authorList>
            <person name="Kawai M."/>
            <person name="Futagami T."/>
            <person name="Toyoda A."/>
            <person name="Takaki Y."/>
            <person name="Nishi S."/>
            <person name="Hori S."/>
            <person name="Arai W."/>
            <person name="Tsubouchi T."/>
            <person name="Morono Y."/>
            <person name="Uchiyama I."/>
            <person name="Ito T."/>
            <person name="Fujiyama A."/>
            <person name="Inagaki F."/>
            <person name="Takami H."/>
        </authorList>
    </citation>
    <scope>NUCLEOTIDE SEQUENCE</scope>
    <source>
        <strain evidence="1">Expedition CK06-06</strain>
    </source>
</reference>
<dbReference type="AlphaFoldDB" id="X0VA71"/>
<feature type="non-terminal residue" evidence="1">
    <location>
        <position position="1"/>
    </location>
</feature>